<dbReference type="InterPro" id="IPR007423">
    <property type="entry name" value="Sel_put"/>
</dbReference>
<comment type="caution">
    <text evidence="1">The sequence shown here is derived from an EMBL/GenBank/DDBJ whole genome shotgun (WGS) entry which is preliminary data.</text>
</comment>
<proteinExistence type="predicted"/>
<evidence type="ECO:0000313" key="2">
    <source>
        <dbReference type="Proteomes" id="UP000052237"/>
    </source>
</evidence>
<accession>A0A0S4RNF9</accession>
<reference evidence="1 2" key="1">
    <citation type="submission" date="2015-11" db="EMBL/GenBank/DDBJ databases">
        <authorList>
            <consortium name="Pathogen Informatics"/>
        </authorList>
    </citation>
    <scope>NUCLEOTIDE SEQUENCE [LARGE SCALE GENOMIC DNA]</scope>
    <source>
        <strain evidence="1 2">006A-0059</strain>
    </source>
</reference>
<keyword evidence="2" id="KW-1185">Reference proteome</keyword>
<gene>
    <name evidence="1" type="ORF">ERS686654_00665</name>
</gene>
<dbReference type="AlphaFoldDB" id="A0A0S4RNF9"/>
<evidence type="ECO:0000313" key="1">
    <source>
        <dbReference type="EMBL" id="CUU75643.1"/>
    </source>
</evidence>
<sequence>MLFAKLKKVWQAYEKLDEALYPFIGLHQYEKYLKHFNKHHPGEQPLSRAQFFREAQDAKAKNVKC</sequence>
<name>A0A0S4RNF9_CAMHY</name>
<dbReference type="Proteomes" id="UP000052237">
    <property type="component" value="Unassembled WGS sequence"/>
</dbReference>
<dbReference type="EMBL" id="FAVB01000002">
    <property type="protein sequence ID" value="CUU75643.1"/>
    <property type="molecule type" value="Genomic_DNA"/>
</dbReference>
<protein>
    <submittedName>
        <fullName evidence="1">Uncharacterized small protein</fullName>
    </submittedName>
</protein>
<organism evidence="1 2">
    <name type="scientific">Campylobacter hyointestinalis subsp. hyointestinalis</name>
    <dbReference type="NCBI Taxonomy" id="91352"/>
    <lineage>
        <taxon>Bacteria</taxon>
        <taxon>Pseudomonadati</taxon>
        <taxon>Campylobacterota</taxon>
        <taxon>Epsilonproteobacteria</taxon>
        <taxon>Campylobacterales</taxon>
        <taxon>Campylobacteraceae</taxon>
        <taxon>Campylobacter</taxon>
    </lineage>
</organism>
<dbReference type="Pfam" id="PF04328">
    <property type="entry name" value="Sel_put"/>
    <property type="match status" value="1"/>
</dbReference>
<dbReference type="RefSeq" id="WP_059426150.1">
    <property type="nucleotide sequence ID" value="NZ_FAVB01000002.1"/>
</dbReference>